<evidence type="ECO:0000313" key="1">
    <source>
        <dbReference type="EMBL" id="MPM31755.1"/>
    </source>
</evidence>
<gene>
    <name evidence="1" type="ORF">SDC9_78312</name>
</gene>
<protein>
    <submittedName>
        <fullName evidence="1">Uncharacterized protein</fullName>
    </submittedName>
</protein>
<sequence length="137" mass="15128">MERGKRNGGADARRNGFDVPCVYFVKAGEIFLRPDLTFFPDRGRCGILQAFDEGVDLRAGNAFEIIADAHVEHESVGSAEVELPADKLEREPGLHILLKRFGNAQLGRPLYVIAFVGCKDAGLGNGQIFSVERLHRF</sequence>
<name>A0A644YT49_9ZZZZ</name>
<accession>A0A644YT49</accession>
<dbReference type="AlphaFoldDB" id="A0A644YT49"/>
<organism evidence="1">
    <name type="scientific">bioreactor metagenome</name>
    <dbReference type="NCBI Taxonomy" id="1076179"/>
    <lineage>
        <taxon>unclassified sequences</taxon>
        <taxon>metagenomes</taxon>
        <taxon>ecological metagenomes</taxon>
    </lineage>
</organism>
<dbReference type="EMBL" id="VSSQ01006165">
    <property type="protein sequence ID" value="MPM31755.1"/>
    <property type="molecule type" value="Genomic_DNA"/>
</dbReference>
<reference evidence="1" key="1">
    <citation type="submission" date="2019-08" db="EMBL/GenBank/DDBJ databases">
        <authorList>
            <person name="Kucharzyk K."/>
            <person name="Murdoch R.W."/>
            <person name="Higgins S."/>
            <person name="Loffler F."/>
        </authorList>
    </citation>
    <scope>NUCLEOTIDE SEQUENCE</scope>
</reference>
<comment type="caution">
    <text evidence="1">The sequence shown here is derived from an EMBL/GenBank/DDBJ whole genome shotgun (WGS) entry which is preliminary data.</text>
</comment>
<proteinExistence type="predicted"/>